<keyword evidence="1" id="KW-0560">Oxidoreductase</keyword>
<dbReference type="RefSeq" id="WP_111398625.1">
    <property type="nucleotide sequence ID" value="NZ_QKYU01000013.1"/>
</dbReference>
<sequence length="348" mass="35648">MRLAVLGAGAIGPAAAVLAASRGHAVVLWSPSGAGTAGIEGGVTAEGAVEGWFALRVAWDLADALAGADAALLAVPAYAYPALLPRIAEVLRLPLLITPAASLAPLALDAMLPGRGRPPIGAMSTTPVTARRLAPDRVRVAAIRAAVDMAAVPARAAMEMGALATALFGHASPAGPNVLQAGLGNANPIIHAVLALTNTTRIECAEAWPQYAMMTPAACRLMEAMAAERDVLATSFGMAVLGLEESLHRANGVPLGRLQDMAAAIAVSRGAVLGPAAMDTRYVTEDVPYGLAFYLWLAAARGVAMPVTEAVVTSLEALWGRDLRTNPLLHALDPARLDAALEHGIGRD</sequence>
<dbReference type="SUPFAM" id="SSF51735">
    <property type="entry name" value="NAD(P)-binding Rossmann-fold domains"/>
    <property type="match status" value="1"/>
</dbReference>
<feature type="domain" description="Glycerol-3-phosphate dehydrogenase NAD-dependent N-terminal" evidence="3">
    <location>
        <begin position="3"/>
        <end position="92"/>
    </location>
</feature>
<dbReference type="GO" id="GO:0051287">
    <property type="term" value="F:NAD binding"/>
    <property type="evidence" value="ECO:0007669"/>
    <property type="project" value="InterPro"/>
</dbReference>
<evidence type="ECO:0000313" key="5">
    <source>
        <dbReference type="EMBL" id="PZW44907.1"/>
    </source>
</evidence>
<dbReference type="GO" id="GO:0016616">
    <property type="term" value="F:oxidoreductase activity, acting on the CH-OH group of donors, NAD or NADP as acceptor"/>
    <property type="evidence" value="ECO:0007669"/>
    <property type="project" value="InterPro"/>
</dbReference>
<dbReference type="InterPro" id="IPR011128">
    <property type="entry name" value="G3P_DH_NAD-dep_N"/>
</dbReference>
<dbReference type="AlphaFoldDB" id="A0A2W7IZW7"/>
<dbReference type="InterPro" id="IPR008927">
    <property type="entry name" value="6-PGluconate_DH-like_C_sf"/>
</dbReference>
<evidence type="ECO:0000259" key="3">
    <source>
        <dbReference type="Pfam" id="PF01210"/>
    </source>
</evidence>
<accession>A0A2W7IZW7</accession>
<evidence type="ECO:0000256" key="1">
    <source>
        <dbReference type="ARBA" id="ARBA00023002"/>
    </source>
</evidence>
<keyword evidence="2" id="KW-0732">Signal</keyword>
<organism evidence="5 6">
    <name type="scientific">Humitalea rosea</name>
    <dbReference type="NCBI Taxonomy" id="990373"/>
    <lineage>
        <taxon>Bacteria</taxon>
        <taxon>Pseudomonadati</taxon>
        <taxon>Pseudomonadota</taxon>
        <taxon>Alphaproteobacteria</taxon>
        <taxon>Acetobacterales</taxon>
        <taxon>Roseomonadaceae</taxon>
        <taxon>Humitalea</taxon>
    </lineage>
</organism>
<feature type="domain" description="Opine dehydrogenase" evidence="4">
    <location>
        <begin position="176"/>
        <end position="315"/>
    </location>
</feature>
<protein>
    <submittedName>
        <fullName evidence="5">Opine dehydrogenase</fullName>
    </submittedName>
</protein>
<dbReference type="InterPro" id="IPR036291">
    <property type="entry name" value="NAD(P)-bd_dom_sf"/>
</dbReference>
<evidence type="ECO:0000256" key="2">
    <source>
        <dbReference type="SAM" id="SignalP"/>
    </source>
</evidence>
<feature type="chain" id="PRO_5015920514" evidence="2">
    <location>
        <begin position="20"/>
        <end position="348"/>
    </location>
</feature>
<dbReference type="Pfam" id="PF01210">
    <property type="entry name" value="NAD_Gly3P_dh_N"/>
    <property type="match status" value="1"/>
</dbReference>
<dbReference type="Gene3D" id="1.10.1040.10">
    <property type="entry name" value="N-(1-d-carboxylethyl)-l-norvaline Dehydrogenase, domain 2"/>
    <property type="match status" value="1"/>
</dbReference>
<dbReference type="SUPFAM" id="SSF48179">
    <property type="entry name" value="6-phosphogluconate dehydrogenase C-terminal domain-like"/>
    <property type="match status" value="1"/>
</dbReference>
<dbReference type="Proteomes" id="UP000249688">
    <property type="component" value="Unassembled WGS sequence"/>
</dbReference>
<dbReference type="OrthoDB" id="6135265at2"/>
<gene>
    <name evidence="5" type="ORF">C8P66_11374</name>
</gene>
<keyword evidence="6" id="KW-1185">Reference proteome</keyword>
<reference evidence="5 6" key="1">
    <citation type="submission" date="2018-06" db="EMBL/GenBank/DDBJ databases">
        <title>Genomic Encyclopedia of Archaeal and Bacterial Type Strains, Phase II (KMG-II): from individual species to whole genera.</title>
        <authorList>
            <person name="Goeker M."/>
        </authorList>
    </citation>
    <scope>NUCLEOTIDE SEQUENCE [LARGE SCALE GENOMIC DNA]</scope>
    <source>
        <strain evidence="5 6">DSM 24525</strain>
    </source>
</reference>
<evidence type="ECO:0000313" key="6">
    <source>
        <dbReference type="Proteomes" id="UP000249688"/>
    </source>
</evidence>
<dbReference type="Gene3D" id="3.40.50.720">
    <property type="entry name" value="NAD(P)-binding Rossmann-like Domain"/>
    <property type="match status" value="1"/>
</dbReference>
<evidence type="ECO:0000259" key="4">
    <source>
        <dbReference type="Pfam" id="PF02317"/>
    </source>
</evidence>
<dbReference type="InterPro" id="IPR003421">
    <property type="entry name" value="Opine_DH"/>
</dbReference>
<dbReference type="GO" id="GO:0046168">
    <property type="term" value="P:glycerol-3-phosphate catabolic process"/>
    <property type="evidence" value="ECO:0007669"/>
    <property type="project" value="InterPro"/>
</dbReference>
<dbReference type="InterPro" id="IPR051729">
    <property type="entry name" value="Opine/Lysopine_DH"/>
</dbReference>
<comment type="caution">
    <text evidence="5">The sequence shown here is derived from an EMBL/GenBank/DDBJ whole genome shotgun (WGS) entry which is preliminary data.</text>
</comment>
<name>A0A2W7IZW7_9PROT</name>
<dbReference type="InterPro" id="IPR013328">
    <property type="entry name" value="6PGD_dom2"/>
</dbReference>
<dbReference type="PANTHER" id="PTHR38015">
    <property type="entry name" value="BLR6086 PROTEIN"/>
    <property type="match status" value="1"/>
</dbReference>
<dbReference type="EMBL" id="QKYU01000013">
    <property type="protein sequence ID" value="PZW44907.1"/>
    <property type="molecule type" value="Genomic_DNA"/>
</dbReference>
<dbReference type="PANTHER" id="PTHR38015:SF1">
    <property type="entry name" value="OPINE DEHYDROGENASE DOMAIN-CONTAINING PROTEIN"/>
    <property type="match status" value="1"/>
</dbReference>
<feature type="signal peptide" evidence="2">
    <location>
        <begin position="1"/>
        <end position="19"/>
    </location>
</feature>
<proteinExistence type="predicted"/>
<dbReference type="Pfam" id="PF02317">
    <property type="entry name" value="Octopine_DH"/>
    <property type="match status" value="1"/>
</dbReference>